<evidence type="ECO:0000313" key="2">
    <source>
        <dbReference type="Proteomes" id="UP000593562"/>
    </source>
</evidence>
<comment type="caution">
    <text evidence="1">The sequence shown here is derived from an EMBL/GenBank/DDBJ whole genome shotgun (WGS) entry which is preliminary data.</text>
</comment>
<protein>
    <submittedName>
        <fullName evidence="1">Pectinesterase-like</fullName>
    </submittedName>
</protein>
<dbReference type="EMBL" id="JAAARO010000017">
    <property type="protein sequence ID" value="KAF5733149.1"/>
    <property type="molecule type" value="Genomic_DNA"/>
</dbReference>
<dbReference type="InterPro" id="IPR035513">
    <property type="entry name" value="Invertase/methylesterase_inhib"/>
</dbReference>
<dbReference type="AlphaFoldDB" id="A0A7J7CGJ0"/>
<dbReference type="InParanoid" id="A0A7J7CGJ0"/>
<accession>A0A7J7CGJ0</accession>
<name>A0A7J7CGJ0_TRIWF</name>
<proteinExistence type="predicted"/>
<dbReference type="SUPFAM" id="SSF101148">
    <property type="entry name" value="Plant invertase/pectin methylesterase inhibitor"/>
    <property type="match status" value="1"/>
</dbReference>
<sequence length="173" mass="19360">MATKGEVKKSLNIIDSLVINKTNEPRVKIAVDDCKDFMESTVQDLEALFSYVSDSEIQTMHYHKDPNQSHPIKDQLSNGMLNIRQLAINFLAIVDGLEIVLEKFNLKIDIHGTNTSHRLLEEDKYLSWVSGADCELLAKVDNGPIKPNRVVAKDGSGQFKTIGEALATYPKNF</sequence>
<organism evidence="1 2">
    <name type="scientific">Tripterygium wilfordii</name>
    <name type="common">Thunder God vine</name>
    <dbReference type="NCBI Taxonomy" id="458696"/>
    <lineage>
        <taxon>Eukaryota</taxon>
        <taxon>Viridiplantae</taxon>
        <taxon>Streptophyta</taxon>
        <taxon>Embryophyta</taxon>
        <taxon>Tracheophyta</taxon>
        <taxon>Spermatophyta</taxon>
        <taxon>Magnoliopsida</taxon>
        <taxon>eudicotyledons</taxon>
        <taxon>Gunneridae</taxon>
        <taxon>Pentapetalae</taxon>
        <taxon>rosids</taxon>
        <taxon>fabids</taxon>
        <taxon>Celastrales</taxon>
        <taxon>Celastraceae</taxon>
        <taxon>Tripterygium</taxon>
    </lineage>
</organism>
<evidence type="ECO:0000313" key="1">
    <source>
        <dbReference type="EMBL" id="KAF5733149.1"/>
    </source>
</evidence>
<dbReference type="Proteomes" id="UP000593562">
    <property type="component" value="Unassembled WGS sequence"/>
</dbReference>
<dbReference type="PANTHER" id="PTHR31707">
    <property type="entry name" value="PECTINESTERASE"/>
    <property type="match status" value="1"/>
</dbReference>
<dbReference type="Gene3D" id="1.20.140.40">
    <property type="entry name" value="Invertase/pectin methylesterase inhibitor family protein"/>
    <property type="match status" value="1"/>
</dbReference>
<keyword evidence="2" id="KW-1185">Reference proteome</keyword>
<gene>
    <name evidence="1" type="ORF">HS088_TW17G00686</name>
</gene>
<reference evidence="1 2" key="1">
    <citation type="journal article" date="2020" name="Nat. Commun.">
        <title>Genome of Tripterygium wilfordii and identification of cytochrome P450 involved in triptolide biosynthesis.</title>
        <authorList>
            <person name="Tu L."/>
            <person name="Su P."/>
            <person name="Zhang Z."/>
            <person name="Gao L."/>
            <person name="Wang J."/>
            <person name="Hu T."/>
            <person name="Zhou J."/>
            <person name="Zhang Y."/>
            <person name="Zhao Y."/>
            <person name="Liu Y."/>
            <person name="Song Y."/>
            <person name="Tong Y."/>
            <person name="Lu Y."/>
            <person name="Yang J."/>
            <person name="Xu C."/>
            <person name="Jia M."/>
            <person name="Peters R.J."/>
            <person name="Huang L."/>
            <person name="Gao W."/>
        </authorList>
    </citation>
    <scope>NUCLEOTIDE SEQUENCE [LARGE SCALE GENOMIC DNA]</scope>
    <source>
        <strain evidence="2">cv. XIE 37</strain>
        <tissue evidence="1">Leaf</tissue>
    </source>
</reference>